<dbReference type="Proteomes" id="UP000814140">
    <property type="component" value="Unassembled WGS sequence"/>
</dbReference>
<evidence type="ECO:0000313" key="2">
    <source>
        <dbReference type="Proteomes" id="UP000814140"/>
    </source>
</evidence>
<organism evidence="1 2">
    <name type="scientific">Artomyces pyxidatus</name>
    <dbReference type="NCBI Taxonomy" id="48021"/>
    <lineage>
        <taxon>Eukaryota</taxon>
        <taxon>Fungi</taxon>
        <taxon>Dikarya</taxon>
        <taxon>Basidiomycota</taxon>
        <taxon>Agaricomycotina</taxon>
        <taxon>Agaricomycetes</taxon>
        <taxon>Russulales</taxon>
        <taxon>Auriscalpiaceae</taxon>
        <taxon>Artomyces</taxon>
    </lineage>
</organism>
<reference evidence="1" key="2">
    <citation type="journal article" date="2022" name="New Phytol.">
        <title>Evolutionary transition to the ectomycorrhizal habit in the genomes of a hyperdiverse lineage of mushroom-forming fungi.</title>
        <authorList>
            <person name="Looney B."/>
            <person name="Miyauchi S."/>
            <person name="Morin E."/>
            <person name="Drula E."/>
            <person name="Courty P.E."/>
            <person name="Kohler A."/>
            <person name="Kuo A."/>
            <person name="LaButti K."/>
            <person name="Pangilinan J."/>
            <person name="Lipzen A."/>
            <person name="Riley R."/>
            <person name="Andreopoulos W."/>
            <person name="He G."/>
            <person name="Johnson J."/>
            <person name="Nolan M."/>
            <person name="Tritt A."/>
            <person name="Barry K.W."/>
            <person name="Grigoriev I.V."/>
            <person name="Nagy L.G."/>
            <person name="Hibbett D."/>
            <person name="Henrissat B."/>
            <person name="Matheny P.B."/>
            <person name="Labbe J."/>
            <person name="Martin F.M."/>
        </authorList>
    </citation>
    <scope>NUCLEOTIDE SEQUENCE</scope>
    <source>
        <strain evidence="1">HHB10654</strain>
    </source>
</reference>
<reference evidence="1" key="1">
    <citation type="submission" date="2021-03" db="EMBL/GenBank/DDBJ databases">
        <authorList>
            <consortium name="DOE Joint Genome Institute"/>
            <person name="Ahrendt S."/>
            <person name="Looney B.P."/>
            <person name="Miyauchi S."/>
            <person name="Morin E."/>
            <person name="Drula E."/>
            <person name="Courty P.E."/>
            <person name="Chicoki N."/>
            <person name="Fauchery L."/>
            <person name="Kohler A."/>
            <person name="Kuo A."/>
            <person name="Labutti K."/>
            <person name="Pangilinan J."/>
            <person name="Lipzen A."/>
            <person name="Riley R."/>
            <person name="Andreopoulos W."/>
            <person name="He G."/>
            <person name="Johnson J."/>
            <person name="Barry K.W."/>
            <person name="Grigoriev I.V."/>
            <person name="Nagy L."/>
            <person name="Hibbett D."/>
            <person name="Henrissat B."/>
            <person name="Matheny P.B."/>
            <person name="Labbe J."/>
            <person name="Martin F."/>
        </authorList>
    </citation>
    <scope>NUCLEOTIDE SEQUENCE</scope>
    <source>
        <strain evidence="1">HHB10654</strain>
    </source>
</reference>
<gene>
    <name evidence="1" type="ORF">BV25DRAFT_1824960</name>
</gene>
<comment type="caution">
    <text evidence="1">The sequence shown here is derived from an EMBL/GenBank/DDBJ whole genome shotgun (WGS) entry which is preliminary data.</text>
</comment>
<keyword evidence="2" id="KW-1185">Reference proteome</keyword>
<name>A0ACB8T443_9AGAM</name>
<accession>A0ACB8T443</accession>
<evidence type="ECO:0000313" key="1">
    <source>
        <dbReference type="EMBL" id="KAI0062910.1"/>
    </source>
</evidence>
<dbReference type="EMBL" id="MU277205">
    <property type="protein sequence ID" value="KAI0062910.1"/>
    <property type="molecule type" value="Genomic_DNA"/>
</dbReference>
<protein>
    <submittedName>
        <fullName evidence="1">Uncharacterized protein</fullName>
    </submittedName>
</protein>
<proteinExistence type="predicted"/>
<sequence length="342" mass="38763">MSPKTWGRAGSGSSLITSHCIDRRLFHIRLPSSEPAPTLNVDGPRVDDSRRPSDTDERARIKQPSIDRHAYPLYPSAASPALIPLLVPICHPPSAVISLRVASHQRAQSALSTRADTTPRRSVHARLQKVVPRASYAELSLQRRHLSSSRYTTIPPSQSACYFHKPHDPRGQTELLPELRDHGGTAAYRTWPPTLHWTVQRAREDHLEGPEMVSWIPESRRRTLLSSLQGRAMTSGCSSDTNSHLLQDESICNNERKRSGMPQGRPSIYAEALKRETRSMLIHTIKQRYGRPQPQETEGQRDQPRSCAVAKRHLLAYRYHMPTQDTKRNVRPRWCRDTARGS</sequence>